<evidence type="ECO:0000313" key="1">
    <source>
        <dbReference type="EnsemblMetazoa" id="CJA15275.1"/>
    </source>
</evidence>
<name>A0A8R1HZS0_CAEJA</name>
<proteinExistence type="predicted"/>
<dbReference type="EnsemblMetazoa" id="CJA15275.1">
    <property type="protein sequence ID" value="CJA15275.1"/>
    <property type="gene ID" value="WBGene00134479"/>
</dbReference>
<protein>
    <submittedName>
        <fullName evidence="1">Uncharacterized protein</fullName>
    </submittedName>
</protein>
<organism evidence="1 2">
    <name type="scientific">Caenorhabditis japonica</name>
    <dbReference type="NCBI Taxonomy" id="281687"/>
    <lineage>
        <taxon>Eukaryota</taxon>
        <taxon>Metazoa</taxon>
        <taxon>Ecdysozoa</taxon>
        <taxon>Nematoda</taxon>
        <taxon>Chromadorea</taxon>
        <taxon>Rhabditida</taxon>
        <taxon>Rhabditina</taxon>
        <taxon>Rhabditomorpha</taxon>
        <taxon>Rhabditoidea</taxon>
        <taxon>Rhabditidae</taxon>
        <taxon>Peloderinae</taxon>
        <taxon>Caenorhabditis</taxon>
    </lineage>
</organism>
<reference evidence="1" key="2">
    <citation type="submission" date="2022-06" db="UniProtKB">
        <authorList>
            <consortium name="EnsemblMetazoa"/>
        </authorList>
    </citation>
    <scope>IDENTIFICATION</scope>
    <source>
        <strain evidence="1">DF5081</strain>
    </source>
</reference>
<accession>A0A8R1HZS0</accession>
<sequence>MPSSSTPSTTNNESLVPNIGLIPNQSTIAGATMNGSNFVSSGSGTEDTDKRTTAMLDQNDPATSLVPGTIPSGAAIASTYPSASAVDSASLYFQLSVWFCTFHNFLTLFCEY</sequence>
<dbReference type="AlphaFoldDB" id="A0A8R1HZS0"/>
<keyword evidence="2" id="KW-1185">Reference proteome</keyword>
<dbReference type="Proteomes" id="UP000005237">
    <property type="component" value="Unassembled WGS sequence"/>
</dbReference>
<evidence type="ECO:0000313" key="2">
    <source>
        <dbReference type="Proteomes" id="UP000005237"/>
    </source>
</evidence>
<reference evidence="2" key="1">
    <citation type="submission" date="2010-08" db="EMBL/GenBank/DDBJ databases">
        <authorList>
            <consortium name="Caenorhabditis japonica Sequencing Consortium"/>
            <person name="Wilson R.K."/>
        </authorList>
    </citation>
    <scope>NUCLEOTIDE SEQUENCE [LARGE SCALE GENOMIC DNA]</scope>
    <source>
        <strain evidence="2">DF5081</strain>
    </source>
</reference>